<dbReference type="EMBL" id="JACAZI010000013">
    <property type="protein sequence ID" value="KAF7345569.1"/>
    <property type="molecule type" value="Genomic_DNA"/>
</dbReference>
<evidence type="ECO:0000313" key="3">
    <source>
        <dbReference type="EMBL" id="KAF7345569.1"/>
    </source>
</evidence>
<gene>
    <name evidence="3" type="ORF">MVEN_01575600</name>
</gene>
<keyword evidence="1" id="KW-1133">Transmembrane helix</keyword>
<accession>A0A8H6XRT1</accession>
<dbReference type="Proteomes" id="UP000620124">
    <property type="component" value="Unassembled WGS sequence"/>
</dbReference>
<evidence type="ECO:0000313" key="4">
    <source>
        <dbReference type="Proteomes" id="UP000620124"/>
    </source>
</evidence>
<reference evidence="3" key="1">
    <citation type="submission" date="2020-05" db="EMBL/GenBank/DDBJ databases">
        <title>Mycena genomes resolve the evolution of fungal bioluminescence.</title>
        <authorList>
            <person name="Tsai I.J."/>
        </authorList>
    </citation>
    <scope>NUCLEOTIDE SEQUENCE</scope>
    <source>
        <strain evidence="3">CCC161011</strain>
    </source>
</reference>
<dbReference type="OrthoDB" id="3251634at2759"/>
<feature type="transmembrane region" description="Helical" evidence="1">
    <location>
        <begin position="38"/>
        <end position="61"/>
    </location>
</feature>
<keyword evidence="4" id="KW-1185">Reference proteome</keyword>
<dbReference type="AlphaFoldDB" id="A0A8H6XRT1"/>
<evidence type="ECO:0000256" key="1">
    <source>
        <dbReference type="SAM" id="Phobius"/>
    </source>
</evidence>
<sequence length="176" mass="18540">MFMPSLKGPPLAFLFLPALLISAGSALASSTTLDLLGGLLGTVINALGIGLVAHIDVYIPLARAFGDPFQKVRLEITVHCVRNQRCKSCVTSIDFDEPPSSPFALTITRVSATAGLNTTICAAFTHTFSAPFVLPPLGKANSGIISDVTLTQGAEKTVGIIESERLDSINVDVDVW</sequence>
<feature type="signal peptide" evidence="2">
    <location>
        <begin position="1"/>
        <end position="28"/>
    </location>
</feature>
<name>A0A8H6XRT1_9AGAR</name>
<proteinExistence type="predicted"/>
<protein>
    <submittedName>
        <fullName evidence="3">Uncharacterized protein</fullName>
    </submittedName>
</protein>
<organism evidence="3 4">
    <name type="scientific">Mycena venus</name>
    <dbReference type="NCBI Taxonomy" id="2733690"/>
    <lineage>
        <taxon>Eukaryota</taxon>
        <taxon>Fungi</taxon>
        <taxon>Dikarya</taxon>
        <taxon>Basidiomycota</taxon>
        <taxon>Agaricomycotina</taxon>
        <taxon>Agaricomycetes</taxon>
        <taxon>Agaricomycetidae</taxon>
        <taxon>Agaricales</taxon>
        <taxon>Marasmiineae</taxon>
        <taxon>Mycenaceae</taxon>
        <taxon>Mycena</taxon>
    </lineage>
</organism>
<keyword evidence="2" id="KW-0732">Signal</keyword>
<comment type="caution">
    <text evidence="3">The sequence shown here is derived from an EMBL/GenBank/DDBJ whole genome shotgun (WGS) entry which is preliminary data.</text>
</comment>
<keyword evidence="1" id="KW-0472">Membrane</keyword>
<keyword evidence="1" id="KW-0812">Transmembrane</keyword>
<feature type="chain" id="PRO_5034233693" evidence="2">
    <location>
        <begin position="29"/>
        <end position="176"/>
    </location>
</feature>
<evidence type="ECO:0000256" key="2">
    <source>
        <dbReference type="SAM" id="SignalP"/>
    </source>
</evidence>